<feature type="domain" description="ABC transmembrane type-1" evidence="9">
    <location>
        <begin position="70"/>
        <end position="271"/>
    </location>
</feature>
<dbReference type="GO" id="GO:0043190">
    <property type="term" value="C:ATP-binding cassette (ABC) transporter complex"/>
    <property type="evidence" value="ECO:0007669"/>
    <property type="project" value="InterPro"/>
</dbReference>
<dbReference type="Proteomes" id="UP000377595">
    <property type="component" value="Unassembled WGS sequence"/>
</dbReference>
<keyword evidence="6 8" id="KW-1133">Transmembrane helix</keyword>
<evidence type="ECO:0000259" key="9">
    <source>
        <dbReference type="PROSITE" id="PS50928"/>
    </source>
</evidence>
<dbReference type="InterPro" id="IPR043429">
    <property type="entry name" value="ArtM/GltK/GlnP/TcyL/YhdX-like"/>
</dbReference>
<feature type="transmembrane region" description="Helical" evidence="8">
    <location>
        <begin position="252"/>
        <end position="270"/>
    </location>
</feature>
<evidence type="ECO:0000256" key="7">
    <source>
        <dbReference type="ARBA" id="ARBA00023136"/>
    </source>
</evidence>
<dbReference type="FunFam" id="1.10.3720.10:FF:000006">
    <property type="entry name" value="Glutamate/aspartate ABC transporter, permease protein GltK"/>
    <property type="match status" value="1"/>
</dbReference>
<feature type="transmembrane region" description="Helical" evidence="8">
    <location>
        <begin position="30"/>
        <end position="52"/>
    </location>
</feature>
<comment type="similarity">
    <text evidence="8">Belongs to the binding-protein-dependent transport system permease family.</text>
</comment>
<feature type="transmembrane region" description="Helical" evidence="8">
    <location>
        <begin position="208"/>
        <end position="232"/>
    </location>
</feature>
<dbReference type="RefSeq" id="WP_170321407.1">
    <property type="nucleotide sequence ID" value="NZ_BAAAHM010000007.1"/>
</dbReference>
<dbReference type="CDD" id="cd06261">
    <property type="entry name" value="TM_PBP2"/>
    <property type="match status" value="1"/>
</dbReference>
<keyword evidence="3" id="KW-1003">Cell membrane</keyword>
<dbReference type="Pfam" id="PF00528">
    <property type="entry name" value="BPD_transp_1"/>
    <property type="match status" value="1"/>
</dbReference>
<comment type="caution">
    <text evidence="10">The sequence shown here is derived from an EMBL/GenBank/DDBJ whole genome shotgun (WGS) entry which is preliminary data.</text>
</comment>
<dbReference type="EMBL" id="BLAF01000011">
    <property type="protein sequence ID" value="GES19434.1"/>
    <property type="molecule type" value="Genomic_DNA"/>
</dbReference>
<keyword evidence="2 8" id="KW-0813">Transport</keyword>
<dbReference type="PROSITE" id="PS50928">
    <property type="entry name" value="ABC_TM1"/>
    <property type="match status" value="1"/>
</dbReference>
<keyword evidence="11" id="KW-1185">Reference proteome</keyword>
<dbReference type="GO" id="GO:0022857">
    <property type="term" value="F:transmembrane transporter activity"/>
    <property type="evidence" value="ECO:0007669"/>
    <property type="project" value="InterPro"/>
</dbReference>
<protein>
    <submittedName>
        <fullName evidence="10">ABC transporter permease</fullName>
    </submittedName>
</protein>
<reference evidence="10 11" key="1">
    <citation type="submission" date="2019-10" db="EMBL/GenBank/DDBJ databases">
        <title>Whole genome shotgun sequence of Acrocarpospora pleiomorpha NBRC 16267.</title>
        <authorList>
            <person name="Ichikawa N."/>
            <person name="Kimura A."/>
            <person name="Kitahashi Y."/>
            <person name="Komaki H."/>
            <person name="Oguchi A."/>
        </authorList>
    </citation>
    <scope>NUCLEOTIDE SEQUENCE [LARGE SCALE GENOMIC DNA]</scope>
    <source>
        <strain evidence="10 11">NBRC 16267</strain>
    </source>
</reference>
<evidence type="ECO:0000313" key="11">
    <source>
        <dbReference type="Proteomes" id="UP000377595"/>
    </source>
</evidence>
<comment type="subcellular location">
    <subcellularLocation>
        <location evidence="1 8">Cell membrane</location>
        <topology evidence="1 8">Multi-pass membrane protein</topology>
    </subcellularLocation>
</comment>
<dbReference type="GO" id="GO:0006865">
    <property type="term" value="P:amino acid transport"/>
    <property type="evidence" value="ECO:0007669"/>
    <property type="project" value="UniProtKB-KW"/>
</dbReference>
<keyword evidence="4 8" id="KW-0812">Transmembrane</keyword>
<dbReference type="PANTHER" id="PTHR30614:SF0">
    <property type="entry name" value="L-CYSTINE TRANSPORT SYSTEM PERMEASE PROTEIN TCYL"/>
    <property type="match status" value="1"/>
</dbReference>
<dbReference type="InterPro" id="IPR010065">
    <property type="entry name" value="AA_ABC_transptr_permease_3TM"/>
</dbReference>
<dbReference type="InterPro" id="IPR035906">
    <property type="entry name" value="MetI-like_sf"/>
</dbReference>
<evidence type="ECO:0000256" key="8">
    <source>
        <dbReference type="RuleBase" id="RU363032"/>
    </source>
</evidence>
<evidence type="ECO:0000313" key="10">
    <source>
        <dbReference type="EMBL" id="GES19434.1"/>
    </source>
</evidence>
<evidence type="ECO:0000256" key="4">
    <source>
        <dbReference type="ARBA" id="ARBA00022692"/>
    </source>
</evidence>
<keyword evidence="7 8" id="KW-0472">Membrane</keyword>
<evidence type="ECO:0000256" key="5">
    <source>
        <dbReference type="ARBA" id="ARBA00022970"/>
    </source>
</evidence>
<dbReference type="PANTHER" id="PTHR30614">
    <property type="entry name" value="MEMBRANE COMPONENT OF AMINO ACID ABC TRANSPORTER"/>
    <property type="match status" value="1"/>
</dbReference>
<feature type="transmembrane region" description="Helical" evidence="8">
    <location>
        <begin position="72"/>
        <end position="101"/>
    </location>
</feature>
<dbReference type="SUPFAM" id="SSF161098">
    <property type="entry name" value="MetI-like"/>
    <property type="match status" value="1"/>
</dbReference>
<dbReference type="AlphaFoldDB" id="A0A5M3XDU6"/>
<organism evidence="10 11">
    <name type="scientific">Acrocarpospora pleiomorpha</name>
    <dbReference type="NCBI Taxonomy" id="90975"/>
    <lineage>
        <taxon>Bacteria</taxon>
        <taxon>Bacillati</taxon>
        <taxon>Actinomycetota</taxon>
        <taxon>Actinomycetes</taxon>
        <taxon>Streptosporangiales</taxon>
        <taxon>Streptosporangiaceae</taxon>
        <taxon>Acrocarpospora</taxon>
    </lineage>
</organism>
<proteinExistence type="inferred from homology"/>
<dbReference type="Gene3D" id="1.10.3720.10">
    <property type="entry name" value="MetI-like"/>
    <property type="match status" value="1"/>
</dbReference>
<keyword evidence="5" id="KW-0029">Amino-acid transport</keyword>
<feature type="transmembrane region" description="Helical" evidence="8">
    <location>
        <begin position="122"/>
        <end position="142"/>
    </location>
</feature>
<evidence type="ECO:0000256" key="2">
    <source>
        <dbReference type="ARBA" id="ARBA00022448"/>
    </source>
</evidence>
<dbReference type="NCBIfam" id="TIGR01726">
    <property type="entry name" value="HEQRo_perm_3TM"/>
    <property type="match status" value="1"/>
</dbReference>
<name>A0A5M3XDU6_9ACTN</name>
<sequence length="296" mass="33001">MTVTPNRRDGAPYTELVSAPRYRRPKYGQWVAGVLITLFLAFMVKSFAGAKIEWDMVGDYLFDDAILKGVRTTILLTFLTMVLSLVLGTVIAIMGLSHNLVTSASAKFYVWLFRGTPTLLQLLLWFNIALIFPVISIPGIWSDDTINVMTPFLAAFLGLGISDSAYTSEVIRAGIKSIDQGQTEAALAMGMSKRQLMRRIIMPQAMRVIVPPIGNSVIGMLKYTSLAAIISYNELLRQAQIIYFVNNRVVELLMVCAFWYLVCVSVLTVIQHYIERYFGRGFGAAAHVEPMPDDPK</sequence>
<accession>A0A5M3XDU6</accession>
<gene>
    <name evidence="10" type="ORF">Aple_023300</name>
</gene>
<dbReference type="InterPro" id="IPR000515">
    <property type="entry name" value="MetI-like"/>
</dbReference>
<evidence type="ECO:0000256" key="1">
    <source>
        <dbReference type="ARBA" id="ARBA00004651"/>
    </source>
</evidence>
<evidence type="ECO:0000256" key="6">
    <source>
        <dbReference type="ARBA" id="ARBA00022989"/>
    </source>
</evidence>
<evidence type="ECO:0000256" key="3">
    <source>
        <dbReference type="ARBA" id="ARBA00022475"/>
    </source>
</evidence>